<dbReference type="AlphaFoldDB" id="A0A212K6Y1"/>
<reference evidence="1" key="1">
    <citation type="submission" date="2016-04" db="EMBL/GenBank/DDBJ databases">
        <authorList>
            <person name="Evans L.H."/>
            <person name="Alamgir A."/>
            <person name="Owens N."/>
            <person name="Weber N.D."/>
            <person name="Virtaneva K."/>
            <person name="Barbian K."/>
            <person name="Babar A."/>
            <person name="Rosenke K."/>
        </authorList>
    </citation>
    <scope>NUCLEOTIDE SEQUENCE</scope>
    <source>
        <strain evidence="1">86-2</strain>
    </source>
</reference>
<evidence type="ECO:0000313" key="1">
    <source>
        <dbReference type="EMBL" id="SBW07378.1"/>
    </source>
</evidence>
<name>A0A212K6Y1_9BACT</name>
<sequence>MYYIFTNMCIFVLKVLFTIKLKKINTIWQLKRKKNGSTEN</sequence>
<protein>
    <submittedName>
        <fullName evidence="1">Uncharacterized protein</fullName>
    </submittedName>
</protein>
<proteinExistence type="predicted"/>
<organism evidence="1">
    <name type="scientific">uncultured Dysgonomonas sp</name>
    <dbReference type="NCBI Taxonomy" id="206096"/>
    <lineage>
        <taxon>Bacteria</taxon>
        <taxon>Pseudomonadati</taxon>
        <taxon>Bacteroidota</taxon>
        <taxon>Bacteroidia</taxon>
        <taxon>Bacteroidales</taxon>
        <taxon>Dysgonomonadaceae</taxon>
        <taxon>Dysgonomonas</taxon>
        <taxon>environmental samples</taxon>
    </lineage>
</organism>
<dbReference type="EMBL" id="FLUL01000001">
    <property type="protein sequence ID" value="SBW07378.1"/>
    <property type="molecule type" value="Genomic_DNA"/>
</dbReference>
<gene>
    <name evidence="1" type="ORF">KL86DYS2_13153</name>
</gene>
<accession>A0A212K6Y1</accession>